<dbReference type="Pfam" id="PF00596">
    <property type="entry name" value="Aldolase_II"/>
    <property type="match status" value="1"/>
</dbReference>
<sequence>MFEEQRYREELCEVMNRLYMRGLVSCLGGNASVVSREDNFILVTPTHIDKMKIRPDQIVKVGLDDGRAVGPGTFSSETINHLSIYKARPDIRVILHAHPASAVGMVTAGYIPRSITSEYVMLIRDLVAVDFGTPGEKSIKGLTDAFANTNIVLLKNHGAFSVGLTLLEALSRIEALEEAAKIAVAGRAFGGVPELTDEQREECICAYSKKS</sequence>
<dbReference type="RefSeq" id="WP_119088457.1">
    <property type="nucleotide sequence ID" value="NZ_QXIS01000004.1"/>
</dbReference>
<evidence type="ECO:0000256" key="2">
    <source>
        <dbReference type="ARBA" id="ARBA00023239"/>
    </source>
</evidence>
<dbReference type="GO" id="GO:0019323">
    <property type="term" value="P:pentose catabolic process"/>
    <property type="evidence" value="ECO:0007669"/>
    <property type="project" value="TreeGrafter"/>
</dbReference>
<dbReference type="SUPFAM" id="SSF53639">
    <property type="entry name" value="AraD/HMP-PK domain-like"/>
    <property type="match status" value="1"/>
</dbReference>
<keyword evidence="2" id="KW-0456">Lyase</keyword>
<protein>
    <submittedName>
        <fullName evidence="4">Class II aldolase/adducin family protein</fullName>
    </submittedName>
</protein>
<reference evidence="4 5" key="1">
    <citation type="submission" date="2018-09" db="EMBL/GenBank/DDBJ databases">
        <title>Discovery and Ecogenomic Context for Candidatus Cryosericales, a Global Caldiserica Order Active in Thawing Permafrost.</title>
        <authorList>
            <person name="Martinez M.A."/>
            <person name="Woodcroft B.J."/>
            <person name="Ignacio Espinoza J.C."/>
            <person name="Zayed A."/>
            <person name="Singleton C.M."/>
            <person name="Boyd J."/>
            <person name="Li Y.-F."/>
            <person name="Purvine S."/>
            <person name="Maughan H."/>
            <person name="Hodgkins S.B."/>
            <person name="Anderson D."/>
            <person name="Sederholm M."/>
            <person name="Temperton B."/>
            <person name="Saleska S.R."/>
            <person name="Tyson G.W."/>
            <person name="Rich V.I."/>
        </authorList>
    </citation>
    <scope>NUCLEOTIDE SEQUENCE [LARGE SCALE GENOMIC DNA]</scope>
    <source>
        <strain evidence="4 5">SMC7</strain>
    </source>
</reference>
<dbReference type="OrthoDB" id="9794581at2"/>
<dbReference type="Gene3D" id="3.40.225.10">
    <property type="entry name" value="Class II aldolase/adducin N-terminal domain"/>
    <property type="match status" value="1"/>
</dbReference>
<evidence type="ECO:0000313" key="4">
    <source>
        <dbReference type="EMBL" id="RIE06788.1"/>
    </source>
</evidence>
<dbReference type="EMBL" id="QXIS01000004">
    <property type="protein sequence ID" value="RIE06788.1"/>
    <property type="molecule type" value="Genomic_DNA"/>
</dbReference>
<evidence type="ECO:0000313" key="5">
    <source>
        <dbReference type="Proteomes" id="UP000266328"/>
    </source>
</evidence>
<keyword evidence="5" id="KW-1185">Reference proteome</keyword>
<dbReference type="Proteomes" id="UP000266328">
    <property type="component" value="Unassembled WGS sequence"/>
</dbReference>
<dbReference type="AlphaFoldDB" id="A0A398D1Y5"/>
<dbReference type="PANTHER" id="PTHR22789:SF0">
    <property type="entry name" value="3-OXO-TETRONATE 4-PHOSPHATE DECARBOXYLASE-RELATED"/>
    <property type="match status" value="1"/>
</dbReference>
<proteinExistence type="predicted"/>
<gene>
    <name evidence="4" type="ORF">SMC7_00640</name>
</gene>
<evidence type="ECO:0000259" key="3">
    <source>
        <dbReference type="SMART" id="SM01007"/>
    </source>
</evidence>
<dbReference type="SMART" id="SM01007">
    <property type="entry name" value="Aldolase_II"/>
    <property type="match status" value="1"/>
</dbReference>
<organism evidence="4 5">
    <name type="scientific">Candidatus Cryosericum terrychapinii</name>
    <dbReference type="NCBI Taxonomy" id="2290919"/>
    <lineage>
        <taxon>Bacteria</taxon>
        <taxon>Pseudomonadati</taxon>
        <taxon>Caldisericota/Cryosericota group</taxon>
        <taxon>Candidatus Cryosericota</taxon>
        <taxon>Candidatus Cryosericia</taxon>
        <taxon>Candidatus Cryosericales</taxon>
        <taxon>Candidatus Cryosericaceae</taxon>
        <taxon>Candidatus Cryosericum</taxon>
    </lineage>
</organism>
<name>A0A398D1Y5_9BACT</name>
<comment type="caution">
    <text evidence="4">The sequence shown here is derived from an EMBL/GenBank/DDBJ whole genome shotgun (WGS) entry which is preliminary data.</text>
</comment>
<evidence type="ECO:0000256" key="1">
    <source>
        <dbReference type="ARBA" id="ARBA00022723"/>
    </source>
</evidence>
<dbReference type="GO" id="GO:0016832">
    <property type="term" value="F:aldehyde-lyase activity"/>
    <property type="evidence" value="ECO:0007669"/>
    <property type="project" value="TreeGrafter"/>
</dbReference>
<dbReference type="PANTHER" id="PTHR22789">
    <property type="entry name" value="FUCULOSE PHOSPHATE ALDOLASE"/>
    <property type="match status" value="1"/>
</dbReference>
<keyword evidence="1" id="KW-0479">Metal-binding</keyword>
<feature type="domain" description="Class II aldolase/adducin N-terminal" evidence="3">
    <location>
        <begin position="9"/>
        <end position="184"/>
    </location>
</feature>
<dbReference type="InterPro" id="IPR036409">
    <property type="entry name" value="Aldolase_II/adducin_N_sf"/>
</dbReference>
<dbReference type="InterPro" id="IPR050197">
    <property type="entry name" value="Aldolase_class_II_sugar_metab"/>
</dbReference>
<accession>A0A398D1Y5</accession>
<dbReference type="GO" id="GO:0046872">
    <property type="term" value="F:metal ion binding"/>
    <property type="evidence" value="ECO:0007669"/>
    <property type="project" value="UniProtKB-KW"/>
</dbReference>
<dbReference type="InterPro" id="IPR001303">
    <property type="entry name" value="Aldolase_II/adducin_N"/>
</dbReference>
<dbReference type="GO" id="GO:0005829">
    <property type="term" value="C:cytosol"/>
    <property type="evidence" value="ECO:0007669"/>
    <property type="project" value="TreeGrafter"/>
</dbReference>